<dbReference type="Proteomes" id="UP000812287">
    <property type="component" value="Unassembled WGS sequence"/>
</dbReference>
<evidence type="ECO:0000313" key="1">
    <source>
        <dbReference type="EMBL" id="KAG7451792.1"/>
    </source>
</evidence>
<keyword evidence="2" id="KW-1185">Reference proteome</keyword>
<dbReference type="RefSeq" id="XP_043045292.1">
    <property type="nucleotide sequence ID" value="XM_043184925.1"/>
</dbReference>
<reference evidence="1" key="1">
    <citation type="submission" date="2020-11" db="EMBL/GenBank/DDBJ databases">
        <title>Adaptations for nitrogen fixation in a non-lichenized fungal sporocarp promotes dispersal by wood-feeding termites.</title>
        <authorList>
            <consortium name="DOE Joint Genome Institute"/>
            <person name="Koch R.A."/>
            <person name="Yoon G."/>
            <person name="Arayal U."/>
            <person name="Lail K."/>
            <person name="Amirebrahimi M."/>
            <person name="Labutti K."/>
            <person name="Lipzen A."/>
            <person name="Riley R."/>
            <person name="Barry K."/>
            <person name="Henrissat B."/>
            <person name="Grigoriev I.V."/>
            <person name="Herr J.R."/>
            <person name="Aime M.C."/>
        </authorList>
    </citation>
    <scope>NUCLEOTIDE SEQUENCE</scope>
    <source>
        <strain evidence="1">MCA 3950</strain>
    </source>
</reference>
<dbReference type="EMBL" id="MU250524">
    <property type="protein sequence ID" value="KAG7451792.1"/>
    <property type="molecule type" value="Genomic_DNA"/>
</dbReference>
<dbReference type="GeneID" id="66107222"/>
<gene>
    <name evidence="1" type="ORF">BT62DRAFT_925972</name>
</gene>
<sequence>MINERTGLFYEEIIDSDMKIPEERKKALLSRGMGSQEVNEGFEYAIIAGGPALCGKFESVDVWGAMENLKNNVSEDDIDELK</sequence>
<proteinExistence type="predicted"/>
<dbReference type="AlphaFoldDB" id="A0A9P8AZB4"/>
<organism evidence="1 2">
    <name type="scientific">Guyanagaster necrorhizus</name>
    <dbReference type="NCBI Taxonomy" id="856835"/>
    <lineage>
        <taxon>Eukaryota</taxon>
        <taxon>Fungi</taxon>
        <taxon>Dikarya</taxon>
        <taxon>Basidiomycota</taxon>
        <taxon>Agaricomycotina</taxon>
        <taxon>Agaricomycetes</taxon>
        <taxon>Agaricomycetidae</taxon>
        <taxon>Agaricales</taxon>
        <taxon>Marasmiineae</taxon>
        <taxon>Physalacriaceae</taxon>
        <taxon>Guyanagaster</taxon>
    </lineage>
</organism>
<comment type="caution">
    <text evidence="1">The sequence shown here is derived from an EMBL/GenBank/DDBJ whole genome shotgun (WGS) entry which is preliminary data.</text>
</comment>
<name>A0A9P8AZB4_9AGAR</name>
<protein>
    <submittedName>
        <fullName evidence="1">Uncharacterized protein</fullName>
    </submittedName>
</protein>
<accession>A0A9P8AZB4</accession>
<evidence type="ECO:0000313" key="2">
    <source>
        <dbReference type="Proteomes" id="UP000812287"/>
    </source>
</evidence>